<gene>
    <name evidence="2" type="ORF">J437_LFUL013000</name>
</gene>
<dbReference type="AlphaFoldDB" id="A0A8K0KFI5"/>
<feature type="non-terminal residue" evidence="2">
    <location>
        <position position="1"/>
    </location>
</feature>
<feature type="region of interest" description="Disordered" evidence="1">
    <location>
        <begin position="1"/>
        <end position="51"/>
    </location>
</feature>
<evidence type="ECO:0000256" key="1">
    <source>
        <dbReference type="SAM" id="MobiDB-lite"/>
    </source>
</evidence>
<reference evidence="2" key="2">
    <citation type="submission" date="2017-10" db="EMBL/GenBank/DDBJ databases">
        <title>Ladona fulva Genome sequencing and assembly.</title>
        <authorList>
            <person name="Murali S."/>
            <person name="Richards S."/>
            <person name="Bandaranaike D."/>
            <person name="Bellair M."/>
            <person name="Blankenburg K."/>
            <person name="Chao H."/>
            <person name="Dinh H."/>
            <person name="Doddapaneni H."/>
            <person name="Dugan-Rocha S."/>
            <person name="Elkadiri S."/>
            <person name="Gnanaolivu R."/>
            <person name="Hernandez B."/>
            <person name="Skinner E."/>
            <person name="Javaid M."/>
            <person name="Lee S."/>
            <person name="Li M."/>
            <person name="Ming W."/>
            <person name="Munidasa M."/>
            <person name="Muniz J."/>
            <person name="Nguyen L."/>
            <person name="Hughes D."/>
            <person name="Osuji N."/>
            <person name="Pu L.-L."/>
            <person name="Puazo M."/>
            <person name="Qu C."/>
            <person name="Quiroz J."/>
            <person name="Raj R."/>
            <person name="Weissenberger G."/>
            <person name="Xin Y."/>
            <person name="Zou X."/>
            <person name="Han Y."/>
            <person name="Worley K."/>
            <person name="Muzny D."/>
            <person name="Gibbs R."/>
        </authorList>
    </citation>
    <scope>NUCLEOTIDE SEQUENCE</scope>
    <source>
        <strain evidence="2">Sampled in the wild</strain>
    </source>
</reference>
<feature type="compositionally biased region" description="Basic and acidic residues" evidence="1">
    <location>
        <begin position="17"/>
        <end position="39"/>
    </location>
</feature>
<proteinExistence type="predicted"/>
<dbReference type="EMBL" id="KZ308648">
    <property type="protein sequence ID" value="KAG8232755.1"/>
    <property type="molecule type" value="Genomic_DNA"/>
</dbReference>
<organism evidence="2 3">
    <name type="scientific">Ladona fulva</name>
    <name type="common">Scarce chaser dragonfly</name>
    <name type="synonym">Libellula fulva</name>
    <dbReference type="NCBI Taxonomy" id="123851"/>
    <lineage>
        <taxon>Eukaryota</taxon>
        <taxon>Metazoa</taxon>
        <taxon>Ecdysozoa</taxon>
        <taxon>Arthropoda</taxon>
        <taxon>Hexapoda</taxon>
        <taxon>Insecta</taxon>
        <taxon>Pterygota</taxon>
        <taxon>Palaeoptera</taxon>
        <taxon>Odonata</taxon>
        <taxon>Epiprocta</taxon>
        <taxon>Anisoptera</taxon>
        <taxon>Libelluloidea</taxon>
        <taxon>Libellulidae</taxon>
        <taxon>Ladona</taxon>
    </lineage>
</organism>
<evidence type="ECO:0000313" key="3">
    <source>
        <dbReference type="Proteomes" id="UP000792457"/>
    </source>
</evidence>
<comment type="caution">
    <text evidence="2">The sequence shown here is derived from an EMBL/GenBank/DDBJ whole genome shotgun (WGS) entry which is preliminary data.</text>
</comment>
<accession>A0A8K0KFI5</accession>
<reference evidence="2" key="1">
    <citation type="submission" date="2013-04" db="EMBL/GenBank/DDBJ databases">
        <authorList>
            <person name="Qu J."/>
            <person name="Murali S.C."/>
            <person name="Bandaranaike D."/>
            <person name="Bellair M."/>
            <person name="Blankenburg K."/>
            <person name="Chao H."/>
            <person name="Dinh H."/>
            <person name="Doddapaneni H."/>
            <person name="Downs B."/>
            <person name="Dugan-Rocha S."/>
            <person name="Elkadiri S."/>
            <person name="Gnanaolivu R.D."/>
            <person name="Hernandez B."/>
            <person name="Javaid M."/>
            <person name="Jayaseelan J.C."/>
            <person name="Lee S."/>
            <person name="Li M."/>
            <person name="Ming W."/>
            <person name="Munidasa M."/>
            <person name="Muniz J."/>
            <person name="Nguyen L."/>
            <person name="Ongeri F."/>
            <person name="Osuji N."/>
            <person name="Pu L.-L."/>
            <person name="Puazo M."/>
            <person name="Qu C."/>
            <person name="Quiroz J."/>
            <person name="Raj R."/>
            <person name="Weissenberger G."/>
            <person name="Xin Y."/>
            <person name="Zou X."/>
            <person name="Han Y."/>
            <person name="Richards S."/>
            <person name="Worley K."/>
            <person name="Muzny D."/>
            <person name="Gibbs R."/>
        </authorList>
    </citation>
    <scope>NUCLEOTIDE SEQUENCE</scope>
    <source>
        <strain evidence="2">Sampled in the wild</strain>
    </source>
</reference>
<protein>
    <submittedName>
        <fullName evidence="2">Uncharacterized protein</fullName>
    </submittedName>
</protein>
<sequence>MGELHLRLGMKSSIETYKGEGRSKEELADGSKREKDRNFNSHSGKVNRGHRVPIAMREQLRASAEERGRLEGEACRLEEQLQTLTWEAEEAREGERAAAALVAALAARVTRLEADTARLAETGARAKLRIANREQEVMHLREVCMKYEEQKQNLSEIIRLKSIERENLERKLADKEDESRKMENKSNSNELEARLNLLEQERQILERSNSRLENELESLRAELEEVRKGVLMGVSSAKAEAEGK</sequence>
<dbReference type="Proteomes" id="UP000792457">
    <property type="component" value="Unassembled WGS sequence"/>
</dbReference>
<feature type="compositionally biased region" description="Basic and acidic residues" evidence="1">
    <location>
        <begin position="173"/>
        <end position="184"/>
    </location>
</feature>
<name>A0A8K0KFI5_LADFU</name>
<evidence type="ECO:0000313" key="2">
    <source>
        <dbReference type="EMBL" id="KAG8232755.1"/>
    </source>
</evidence>
<feature type="region of interest" description="Disordered" evidence="1">
    <location>
        <begin position="173"/>
        <end position="192"/>
    </location>
</feature>
<keyword evidence="3" id="KW-1185">Reference proteome</keyword>